<protein>
    <submittedName>
        <fullName evidence="1">SOS response associated peptidase (SRAP)</fullName>
    </submittedName>
</protein>
<dbReference type="RefSeq" id="WP_375372031.1">
    <property type="nucleotide sequence ID" value="NZ_SODU01000001.1"/>
</dbReference>
<organism evidence="1 2">
    <name type="scientific">Kribbella pratensis</name>
    <dbReference type="NCBI Taxonomy" id="2512112"/>
    <lineage>
        <taxon>Bacteria</taxon>
        <taxon>Bacillati</taxon>
        <taxon>Actinomycetota</taxon>
        <taxon>Actinomycetes</taxon>
        <taxon>Propionibacteriales</taxon>
        <taxon>Kribbellaceae</taxon>
        <taxon>Kribbella</taxon>
    </lineage>
</organism>
<dbReference type="InterPro" id="IPR036590">
    <property type="entry name" value="SRAP-like"/>
</dbReference>
<accession>A0ABY2FS45</accession>
<dbReference type="Proteomes" id="UP000295060">
    <property type="component" value="Unassembled WGS sequence"/>
</dbReference>
<proteinExistence type="predicted"/>
<evidence type="ECO:0000313" key="2">
    <source>
        <dbReference type="Proteomes" id="UP000295060"/>
    </source>
</evidence>
<dbReference type="InterPro" id="IPR003738">
    <property type="entry name" value="SRAP"/>
</dbReference>
<comment type="caution">
    <text evidence="1">The sequence shown here is derived from an EMBL/GenBank/DDBJ whole genome shotgun (WGS) entry which is preliminary data.</text>
</comment>
<dbReference type="SUPFAM" id="SSF143081">
    <property type="entry name" value="BB1717-like"/>
    <property type="match status" value="1"/>
</dbReference>
<sequence length="87" mass="9748">MCGRYASVASRAELLERFVVDESNADELRGQDFNVAPTKDNPVVIARVPRAAADDAEPARELRAFRWGLLPDLALSASVWLRPVRRR</sequence>
<dbReference type="Pfam" id="PF02586">
    <property type="entry name" value="SRAP"/>
    <property type="match status" value="1"/>
</dbReference>
<keyword evidence="2" id="KW-1185">Reference proteome</keyword>
<evidence type="ECO:0000313" key="1">
    <source>
        <dbReference type="EMBL" id="TDW95380.1"/>
    </source>
</evidence>
<name>A0ABY2FS45_9ACTN</name>
<gene>
    <name evidence="1" type="ORF">EV137_2716</name>
</gene>
<dbReference type="EMBL" id="SODU01000001">
    <property type="protein sequence ID" value="TDW95380.1"/>
    <property type="molecule type" value="Genomic_DNA"/>
</dbReference>
<reference evidence="1 2" key="1">
    <citation type="submission" date="2019-03" db="EMBL/GenBank/DDBJ databases">
        <title>Genomic Encyclopedia of Type Strains, Phase III (KMG-III): the genomes of soil and plant-associated and newly described type strains.</title>
        <authorList>
            <person name="Whitman W."/>
        </authorList>
    </citation>
    <scope>NUCLEOTIDE SEQUENCE [LARGE SCALE GENOMIC DNA]</scope>
    <source>
        <strain evidence="1 2">VKMAc-2574</strain>
    </source>
</reference>
<dbReference type="Gene3D" id="3.90.1680.10">
    <property type="entry name" value="SOS response associated peptidase-like"/>
    <property type="match status" value="1"/>
</dbReference>